<feature type="transmembrane region" description="Helical" evidence="2">
    <location>
        <begin position="328"/>
        <end position="349"/>
    </location>
</feature>
<feature type="transmembrane region" description="Helical" evidence="2">
    <location>
        <begin position="473"/>
        <end position="496"/>
    </location>
</feature>
<proteinExistence type="predicted"/>
<evidence type="ECO:0000256" key="1">
    <source>
        <dbReference type="SAM" id="MobiDB-lite"/>
    </source>
</evidence>
<feature type="transmembrane region" description="Helical" evidence="2">
    <location>
        <begin position="224"/>
        <end position="246"/>
    </location>
</feature>
<feature type="transmembrane region" description="Helical" evidence="2">
    <location>
        <begin position="48"/>
        <end position="68"/>
    </location>
</feature>
<accession>A0ABW1MHY9</accession>
<feature type="transmembrane region" description="Helical" evidence="2">
    <location>
        <begin position="361"/>
        <end position="379"/>
    </location>
</feature>
<evidence type="ECO:0000313" key="4">
    <source>
        <dbReference type="Proteomes" id="UP001596139"/>
    </source>
</evidence>
<dbReference type="PANTHER" id="PTHR30354">
    <property type="entry name" value="GNT FAMILY GLUCONATE TRANSPORTER"/>
    <property type="match status" value="1"/>
</dbReference>
<keyword evidence="2" id="KW-1133">Transmembrane helix</keyword>
<comment type="caution">
    <text evidence="3">The sequence shown here is derived from an EMBL/GenBank/DDBJ whole genome shotgun (WGS) entry which is preliminary data.</text>
</comment>
<dbReference type="RefSeq" id="WP_245659284.1">
    <property type="nucleotide sequence ID" value="NZ_JBHSPX010000004.1"/>
</dbReference>
<sequence>MTRLTAAFIMSGHPTKWLQADFRHSWRRVSEPSPSPPSHRRNEWMSDITVLINTAVAIVAIVVLIVRFRVNPVISLTLGSLYLGLVTQLGFGKTVKTITGGFGDIMAEVGLLIAFGVLMGSILQEMGAIEQLVKHLLRLFGPKRLPYSMSLTIGTLLQSIYLDVLLVISAPLARSASRRIGPLGTPRMAAAMAIGLECGIVLMVPGVGALALAALLHVPLGTMLLWGLALTIPTILISVTIMTFLFRRGFWNSATDESDDAQSVETAETTEPVKAAAAVGAAQAAGTVPKTPAWRDAAPASGPTATNSGGSQDGAGGEAGGPRLLVRFAPLIVALLMIATGAIAEAAGWKNEVLTFASDPVVALLTGLIGTVFIGRVVVGQKRVEKAIASGFKESGQILILTAVGGSLAAVVAAGGLGDILRGYFTAHTFSPLLMVWAIAAVLHIAVGSVTISAITAAGILGPIAPGLGIDPVLIALAAGAGSLFAVHVTSNTFWLLQSLMGQTTRGTLKTCTVSVSVASVVAILLLLPMSMLF</sequence>
<feature type="transmembrane region" description="Helical" evidence="2">
    <location>
        <begin position="508"/>
        <end position="528"/>
    </location>
</feature>
<feature type="transmembrane region" description="Helical" evidence="2">
    <location>
        <begin position="105"/>
        <end position="127"/>
    </location>
</feature>
<reference evidence="4" key="1">
    <citation type="journal article" date="2019" name="Int. J. Syst. Evol. Microbiol.">
        <title>The Global Catalogue of Microorganisms (GCM) 10K type strain sequencing project: providing services to taxonomists for standard genome sequencing and annotation.</title>
        <authorList>
            <consortium name="The Broad Institute Genomics Platform"/>
            <consortium name="The Broad Institute Genome Sequencing Center for Infectious Disease"/>
            <person name="Wu L."/>
            <person name="Ma J."/>
        </authorList>
    </citation>
    <scope>NUCLEOTIDE SEQUENCE [LARGE SCALE GENOMIC DNA]</scope>
    <source>
        <strain evidence="4">CGMCC 1.15180</strain>
    </source>
</reference>
<keyword evidence="2" id="KW-0812">Transmembrane</keyword>
<feature type="region of interest" description="Disordered" evidence="1">
    <location>
        <begin position="286"/>
        <end position="317"/>
    </location>
</feature>
<feature type="transmembrane region" description="Helical" evidence="2">
    <location>
        <begin position="74"/>
        <end position="93"/>
    </location>
</feature>
<feature type="transmembrane region" description="Helical" evidence="2">
    <location>
        <begin position="399"/>
        <end position="417"/>
    </location>
</feature>
<feature type="transmembrane region" description="Helical" evidence="2">
    <location>
        <begin position="147"/>
        <end position="168"/>
    </location>
</feature>
<feature type="transmembrane region" description="Helical" evidence="2">
    <location>
        <begin position="189"/>
        <end position="218"/>
    </location>
</feature>
<feature type="transmembrane region" description="Helical" evidence="2">
    <location>
        <begin position="437"/>
        <end position="461"/>
    </location>
</feature>
<dbReference type="Pfam" id="PF02447">
    <property type="entry name" value="GntP_permease"/>
    <property type="match status" value="2"/>
</dbReference>
<dbReference type="PANTHER" id="PTHR30354:SF11">
    <property type="entry name" value="PERMEASE"/>
    <property type="match status" value="1"/>
</dbReference>
<gene>
    <name evidence="3" type="ORF">ACFP4F_12125</name>
</gene>
<evidence type="ECO:0000256" key="2">
    <source>
        <dbReference type="SAM" id="Phobius"/>
    </source>
</evidence>
<keyword evidence="4" id="KW-1185">Reference proteome</keyword>
<dbReference type="EMBL" id="JBHSPX010000004">
    <property type="protein sequence ID" value="MFC6063295.1"/>
    <property type="molecule type" value="Genomic_DNA"/>
</dbReference>
<dbReference type="InterPro" id="IPR003474">
    <property type="entry name" value="Glcn_transporter"/>
</dbReference>
<protein>
    <submittedName>
        <fullName evidence="3">GntP family permease</fullName>
    </submittedName>
</protein>
<name>A0ABW1MHY9_9ACTN</name>
<dbReference type="Proteomes" id="UP001596139">
    <property type="component" value="Unassembled WGS sequence"/>
</dbReference>
<evidence type="ECO:0000313" key="3">
    <source>
        <dbReference type="EMBL" id="MFC6063295.1"/>
    </source>
</evidence>
<keyword evidence="2" id="KW-0472">Membrane</keyword>
<organism evidence="3 4">
    <name type="scientific">Streptomyces ochraceiscleroticus</name>
    <dbReference type="NCBI Taxonomy" id="47761"/>
    <lineage>
        <taxon>Bacteria</taxon>
        <taxon>Bacillati</taxon>
        <taxon>Actinomycetota</taxon>
        <taxon>Actinomycetes</taxon>
        <taxon>Kitasatosporales</taxon>
        <taxon>Streptomycetaceae</taxon>
        <taxon>Streptomyces</taxon>
    </lineage>
</organism>